<proteinExistence type="predicted"/>
<sequence>MAKKMQASRSAISGPRVLRLGIWKPLLAGGAVVGWVMVRSGSGEKKGSADTADSRTPGRACGRRGADSWCGYSMPLPAFRCGESYGPRLRAASP</sequence>
<reference evidence="3" key="1">
    <citation type="journal article" date="2019" name="Int. J. Syst. Evol. Microbiol.">
        <title>The Global Catalogue of Microorganisms (GCM) 10K type strain sequencing project: providing services to taxonomists for standard genome sequencing and annotation.</title>
        <authorList>
            <consortium name="The Broad Institute Genomics Platform"/>
            <consortium name="The Broad Institute Genome Sequencing Center for Infectious Disease"/>
            <person name="Wu L."/>
            <person name="Ma J."/>
        </authorList>
    </citation>
    <scope>NUCLEOTIDE SEQUENCE [LARGE SCALE GENOMIC DNA]</scope>
    <source>
        <strain evidence="3">CGMCC 1.18437</strain>
    </source>
</reference>
<dbReference type="Proteomes" id="UP000619376">
    <property type="component" value="Unassembled WGS sequence"/>
</dbReference>
<gene>
    <name evidence="2" type="ORF">GCM10017781_35440</name>
</gene>
<evidence type="ECO:0000313" key="3">
    <source>
        <dbReference type="Proteomes" id="UP000619376"/>
    </source>
</evidence>
<dbReference type="EMBL" id="BNAJ01000010">
    <property type="protein sequence ID" value="GHF55922.1"/>
    <property type="molecule type" value="Genomic_DNA"/>
</dbReference>
<protein>
    <submittedName>
        <fullName evidence="2">Uncharacterized protein</fullName>
    </submittedName>
</protein>
<evidence type="ECO:0000313" key="2">
    <source>
        <dbReference type="EMBL" id="GHF55922.1"/>
    </source>
</evidence>
<organism evidence="2 3">
    <name type="scientific">Deinococcus metalli</name>
    <dbReference type="NCBI Taxonomy" id="1141878"/>
    <lineage>
        <taxon>Bacteria</taxon>
        <taxon>Thermotogati</taxon>
        <taxon>Deinococcota</taxon>
        <taxon>Deinococci</taxon>
        <taxon>Deinococcales</taxon>
        <taxon>Deinococcaceae</taxon>
        <taxon>Deinococcus</taxon>
    </lineage>
</organism>
<keyword evidence="3" id="KW-1185">Reference proteome</keyword>
<comment type="caution">
    <text evidence="2">The sequence shown here is derived from an EMBL/GenBank/DDBJ whole genome shotgun (WGS) entry which is preliminary data.</text>
</comment>
<evidence type="ECO:0000256" key="1">
    <source>
        <dbReference type="SAM" id="MobiDB-lite"/>
    </source>
</evidence>
<feature type="region of interest" description="Disordered" evidence="1">
    <location>
        <begin position="41"/>
        <end position="64"/>
    </location>
</feature>
<name>A0ABQ3JSE7_9DEIO</name>
<accession>A0ABQ3JSE7</accession>